<dbReference type="EMBL" id="RBZY01000066">
    <property type="protein sequence ID" value="RWR16085.1"/>
    <property type="molecule type" value="Genomic_DNA"/>
</dbReference>
<keyword evidence="1" id="KW-1133">Transmembrane helix</keyword>
<keyword evidence="1" id="KW-0812">Transmembrane</keyword>
<name>A0A443J6G8_9MICO</name>
<gene>
    <name evidence="2" type="ORF">D8Y23_14375</name>
</gene>
<reference evidence="2 3" key="1">
    <citation type="journal article" date="2018" name="Front. Microbiol.">
        <title>Novel Insights Into Bacterial Dimethylsulfoniopropionate Catabolism in the East China Sea.</title>
        <authorList>
            <person name="Liu J."/>
            <person name="Liu J."/>
            <person name="Zhang S.H."/>
            <person name="Liang J."/>
            <person name="Lin H."/>
            <person name="Song D."/>
            <person name="Yang G.P."/>
            <person name="Todd J.D."/>
            <person name="Zhang X.H."/>
        </authorList>
    </citation>
    <scope>NUCLEOTIDE SEQUENCE [LARGE SCALE GENOMIC DNA]</scope>
    <source>
        <strain evidence="2 3">ZYFD042</strain>
    </source>
</reference>
<sequence>MTLFEQQPRLSDRGPFAALERERRRRRAWITALVVCTVLALTAGIVIGTGADRALIAQVGALVGPKTLPADIAAVADRAFLTDHGREILTEVGARSAAGDDLRSSCEREDTADDHAVAGCYSGAGIVVFVPTDARVADAAVTTLAHELLHAAFDRLGSGEVWRVKDQLHAAIERVPADDPVHQQIEWSVGDHEELRDTELFAYLGSQVWVEGGFDPALEAVYARFFTDRAALVGVGHRVTAAVDGFIADYDNAVAQLTEAETDAVTQRAQLDADRQGYELDRASYQTDADRYNAMDPVERGRWRQDWQSSDGTSHSGTWEEALAARLTDLDARHAELEARAVTVEALVADAAARRAAIDAQFADVLAVTKALDPTASGS</sequence>
<organism evidence="2 3">
    <name type="scientific">Microbacterium enclense</name>
    <dbReference type="NCBI Taxonomy" id="993073"/>
    <lineage>
        <taxon>Bacteria</taxon>
        <taxon>Bacillati</taxon>
        <taxon>Actinomycetota</taxon>
        <taxon>Actinomycetes</taxon>
        <taxon>Micrococcales</taxon>
        <taxon>Microbacteriaceae</taxon>
        <taxon>Microbacterium</taxon>
    </lineage>
</organism>
<comment type="caution">
    <text evidence="2">The sequence shown here is derived from an EMBL/GenBank/DDBJ whole genome shotgun (WGS) entry which is preliminary data.</text>
</comment>
<evidence type="ECO:0000256" key="1">
    <source>
        <dbReference type="SAM" id="Phobius"/>
    </source>
</evidence>
<proteinExistence type="predicted"/>
<evidence type="ECO:0000313" key="3">
    <source>
        <dbReference type="Proteomes" id="UP000285970"/>
    </source>
</evidence>
<protein>
    <submittedName>
        <fullName evidence="2">Uncharacterized protein</fullName>
    </submittedName>
</protein>
<evidence type="ECO:0000313" key="2">
    <source>
        <dbReference type="EMBL" id="RWR16085.1"/>
    </source>
</evidence>
<accession>A0A443J6G8</accession>
<keyword evidence="1" id="KW-0472">Membrane</keyword>
<feature type="transmembrane region" description="Helical" evidence="1">
    <location>
        <begin position="28"/>
        <end position="48"/>
    </location>
</feature>
<dbReference type="AlphaFoldDB" id="A0A443J6G8"/>
<dbReference type="OrthoDB" id="9787474at2"/>
<dbReference type="RefSeq" id="WP_128218778.1">
    <property type="nucleotide sequence ID" value="NZ_RBZY01000066.1"/>
</dbReference>
<dbReference type="Proteomes" id="UP000285970">
    <property type="component" value="Unassembled WGS sequence"/>
</dbReference>